<evidence type="ECO:0008006" key="7">
    <source>
        <dbReference type="Google" id="ProtNLM"/>
    </source>
</evidence>
<keyword evidence="2" id="KW-0677">Repeat</keyword>
<dbReference type="EMBL" id="OV725081">
    <property type="protein sequence ID" value="CAH1401982.1"/>
    <property type="molecule type" value="Genomic_DNA"/>
</dbReference>
<sequence>MANPDSTINCGKDVRDSTLVRNSLSSCLRDSNKSPKRQLTNRSVSFPENDNQIVTGYLEPVNPWEYAESTNKETVLVNYLRSSEKHGTNPIQTVVDQLECFDYDEIGSERFDCLNLKSEQLILGSCEALEEVLKRLQFHKINLEDTGLDDEAAVALFDMIEYYEAATQLNISNNNSIGVRGWQAASRMLKRTKCLEELECRGTVLTEQVVPILGRALRLGTQLQVLKLEACSLSGRSLVVLVAGLKLNTTLKELYLGENYLGSSDGLQLAGLLKCNTTLQLLDLSNNGLEDSGVAHICDSLCEQSKPAGLGILVLWNNKLGPASAYHVAKALRGNDTLEVLNIGQNDIGDQFLRDIQDSLIENRNLLRLGIQSTNISGEGALTLAHVLTKNSTLQRIDVRDNNIEVSGVAAFAEALKQNTSVTQIDLDDQPRGRISDTLEKYSETVDEVRSACCRNEAGGDEALLRARLSVMAARKISLTCDTLRPISKSPSPQPPSPSYPQQSFLQVGGETKRGGRLRSPAPSPIPSPVASPSPTRTRFQVSRVNEDSPPETPPVFSFNPSRSRFKVTVVEPSGEQQHSPFIPQPIHSQQQQQNPSTPPRTRKLASWVPMVSPGLEIKAASGLEKLLGLFQNPFTRGAQSGNTVDSSSDGGGATWPASRAAPPPVETSTHSASLSHLTVIPPTGNTSISTHIF</sequence>
<gene>
    <name evidence="5" type="ORF">NEZAVI_LOCUS10908</name>
</gene>
<dbReference type="InterPro" id="IPR001611">
    <property type="entry name" value="Leu-rich_rpt"/>
</dbReference>
<dbReference type="Pfam" id="PF13516">
    <property type="entry name" value="LRR_6"/>
    <property type="match status" value="3"/>
</dbReference>
<evidence type="ECO:0000256" key="4">
    <source>
        <dbReference type="SAM" id="MobiDB-lite"/>
    </source>
</evidence>
<feature type="region of interest" description="Disordered" evidence="4">
    <location>
        <begin position="639"/>
        <end position="682"/>
    </location>
</feature>
<dbReference type="AlphaFoldDB" id="A0A9P0MTG9"/>
<keyword evidence="6" id="KW-1185">Reference proteome</keyword>
<feature type="compositionally biased region" description="Polar residues" evidence="4">
    <location>
        <begin position="639"/>
        <end position="649"/>
    </location>
</feature>
<feature type="compositionally biased region" description="Pro residues" evidence="4">
    <location>
        <begin position="522"/>
        <end position="532"/>
    </location>
</feature>
<reference evidence="5" key="1">
    <citation type="submission" date="2022-01" db="EMBL/GenBank/DDBJ databases">
        <authorList>
            <person name="King R."/>
        </authorList>
    </citation>
    <scope>NUCLEOTIDE SEQUENCE</scope>
</reference>
<feature type="compositionally biased region" description="Low complexity" evidence="4">
    <location>
        <begin position="580"/>
        <end position="596"/>
    </location>
</feature>
<evidence type="ECO:0000313" key="6">
    <source>
        <dbReference type="Proteomes" id="UP001152798"/>
    </source>
</evidence>
<feature type="region of interest" description="Disordered" evidence="4">
    <location>
        <begin position="484"/>
        <end position="604"/>
    </location>
</feature>
<protein>
    <recommendedName>
        <fullName evidence="7">Protein phosphatase 1 regulatory subunit 37</fullName>
    </recommendedName>
</protein>
<dbReference type="InterPro" id="IPR051279">
    <property type="entry name" value="PP1-Reg/Actin-Interact_Protein"/>
</dbReference>
<feature type="compositionally biased region" description="Low complexity" evidence="4">
    <location>
        <begin position="668"/>
        <end position="679"/>
    </location>
</feature>
<dbReference type="SUPFAM" id="SSF52047">
    <property type="entry name" value="RNI-like"/>
    <property type="match status" value="1"/>
</dbReference>
<keyword evidence="1" id="KW-0433">Leucine-rich repeat</keyword>
<organism evidence="5 6">
    <name type="scientific">Nezara viridula</name>
    <name type="common">Southern green stink bug</name>
    <name type="synonym">Cimex viridulus</name>
    <dbReference type="NCBI Taxonomy" id="85310"/>
    <lineage>
        <taxon>Eukaryota</taxon>
        <taxon>Metazoa</taxon>
        <taxon>Ecdysozoa</taxon>
        <taxon>Arthropoda</taxon>
        <taxon>Hexapoda</taxon>
        <taxon>Insecta</taxon>
        <taxon>Pterygota</taxon>
        <taxon>Neoptera</taxon>
        <taxon>Paraneoptera</taxon>
        <taxon>Hemiptera</taxon>
        <taxon>Heteroptera</taxon>
        <taxon>Panheteroptera</taxon>
        <taxon>Pentatomomorpha</taxon>
        <taxon>Pentatomoidea</taxon>
        <taxon>Pentatomidae</taxon>
        <taxon>Pentatominae</taxon>
        <taxon>Nezara</taxon>
    </lineage>
</organism>
<dbReference type="PANTHER" id="PTHR24112">
    <property type="entry name" value="LEUCINE-RICH REPEAT, ISOFORM F-RELATED"/>
    <property type="match status" value="1"/>
</dbReference>
<dbReference type="Proteomes" id="UP001152798">
    <property type="component" value="Chromosome 5"/>
</dbReference>
<name>A0A9P0MTG9_NEZVI</name>
<accession>A0A9P0MTG9</accession>
<comment type="similarity">
    <text evidence="3">Belongs to the PPP1R37 family.</text>
</comment>
<evidence type="ECO:0000313" key="5">
    <source>
        <dbReference type="EMBL" id="CAH1401982.1"/>
    </source>
</evidence>
<dbReference type="PANTHER" id="PTHR24112:SF9">
    <property type="entry name" value="PROTEIN PHOSPHATASE 1 REGULATORY SUBUNIT 37"/>
    <property type="match status" value="1"/>
</dbReference>
<evidence type="ECO:0000256" key="3">
    <source>
        <dbReference type="ARBA" id="ARBA00038315"/>
    </source>
</evidence>
<evidence type="ECO:0000256" key="2">
    <source>
        <dbReference type="ARBA" id="ARBA00022737"/>
    </source>
</evidence>
<dbReference type="Gene3D" id="3.80.10.10">
    <property type="entry name" value="Ribonuclease Inhibitor"/>
    <property type="match status" value="1"/>
</dbReference>
<dbReference type="CDD" id="cd00116">
    <property type="entry name" value="LRR_RI"/>
    <property type="match status" value="1"/>
</dbReference>
<evidence type="ECO:0000256" key="1">
    <source>
        <dbReference type="ARBA" id="ARBA00022614"/>
    </source>
</evidence>
<dbReference type="InterPro" id="IPR032675">
    <property type="entry name" value="LRR_dom_sf"/>
</dbReference>
<dbReference type="OrthoDB" id="10034042at2759"/>
<proteinExistence type="inferred from homology"/>
<dbReference type="SMART" id="SM00368">
    <property type="entry name" value="LRR_RI"/>
    <property type="match status" value="8"/>
</dbReference>